<sequence>MARKNPPSYPKQGINYVHSSLDWDHDVSARGGEDWDEESIRMCVDSRLDMYETKLSRSFWDRGNSPSVMQNETESIVLENPWVDGTKAPPFDQSFDLIMSLAVSGTNLWLPDGLEKLWLDGSLPRATS</sequence>
<accession>A0A8H7DHS4</accession>
<name>A0A8H7DHS4_9AGAR</name>
<dbReference type="Proteomes" id="UP000623467">
    <property type="component" value="Unassembled WGS sequence"/>
</dbReference>
<organism evidence="1 2">
    <name type="scientific">Mycena sanguinolenta</name>
    <dbReference type="NCBI Taxonomy" id="230812"/>
    <lineage>
        <taxon>Eukaryota</taxon>
        <taxon>Fungi</taxon>
        <taxon>Dikarya</taxon>
        <taxon>Basidiomycota</taxon>
        <taxon>Agaricomycotina</taxon>
        <taxon>Agaricomycetes</taxon>
        <taxon>Agaricomycetidae</taxon>
        <taxon>Agaricales</taxon>
        <taxon>Marasmiineae</taxon>
        <taxon>Mycenaceae</taxon>
        <taxon>Mycena</taxon>
    </lineage>
</organism>
<keyword evidence="2" id="KW-1185">Reference proteome</keyword>
<dbReference type="Gene3D" id="2.60.120.200">
    <property type="match status" value="1"/>
</dbReference>
<dbReference type="InterPro" id="IPR013320">
    <property type="entry name" value="ConA-like_dom_sf"/>
</dbReference>
<evidence type="ECO:0000313" key="2">
    <source>
        <dbReference type="Proteomes" id="UP000623467"/>
    </source>
</evidence>
<reference evidence="1" key="1">
    <citation type="submission" date="2020-05" db="EMBL/GenBank/DDBJ databases">
        <title>Mycena genomes resolve the evolution of fungal bioluminescence.</title>
        <authorList>
            <person name="Tsai I.J."/>
        </authorList>
    </citation>
    <scope>NUCLEOTIDE SEQUENCE</scope>
    <source>
        <strain evidence="1">160909Yilan</strain>
    </source>
</reference>
<dbReference type="AlphaFoldDB" id="A0A8H7DHS4"/>
<dbReference type="OrthoDB" id="4781at2759"/>
<protein>
    <submittedName>
        <fullName evidence="1">GH16 beta-1 3-glucan recognition protein</fullName>
    </submittedName>
</protein>
<proteinExistence type="predicted"/>
<dbReference type="SUPFAM" id="SSF49899">
    <property type="entry name" value="Concanavalin A-like lectins/glucanases"/>
    <property type="match status" value="1"/>
</dbReference>
<comment type="caution">
    <text evidence="1">The sequence shown here is derived from an EMBL/GenBank/DDBJ whole genome shotgun (WGS) entry which is preliminary data.</text>
</comment>
<evidence type="ECO:0000313" key="1">
    <source>
        <dbReference type="EMBL" id="KAF7373662.1"/>
    </source>
</evidence>
<dbReference type="EMBL" id="JACAZH010000003">
    <property type="protein sequence ID" value="KAF7373662.1"/>
    <property type="molecule type" value="Genomic_DNA"/>
</dbReference>
<gene>
    <name evidence="1" type="ORF">MSAN_00577000</name>
</gene>